<dbReference type="CDD" id="cd00090">
    <property type="entry name" value="HTH_ARSR"/>
    <property type="match status" value="1"/>
</dbReference>
<dbReference type="EMBL" id="JASWER010000013">
    <property type="protein sequence ID" value="MDL5377933.1"/>
    <property type="molecule type" value="Genomic_DNA"/>
</dbReference>
<dbReference type="InterPro" id="IPR011991">
    <property type="entry name" value="ArsR-like_HTH"/>
</dbReference>
<organism evidence="5 6">
    <name type="scientific">Exiguobacterium mexicanum</name>
    <dbReference type="NCBI Taxonomy" id="340146"/>
    <lineage>
        <taxon>Bacteria</taxon>
        <taxon>Bacillati</taxon>
        <taxon>Bacillota</taxon>
        <taxon>Bacilli</taxon>
        <taxon>Bacillales</taxon>
        <taxon>Bacillales Family XII. Incertae Sedis</taxon>
        <taxon>Exiguobacterium</taxon>
    </lineage>
</organism>
<evidence type="ECO:0000256" key="2">
    <source>
        <dbReference type="ARBA" id="ARBA00023125"/>
    </source>
</evidence>
<sequence length="109" mass="12509">MEENLSPLFHALADPNRLRIIELLRQEALTVGAIAERLDISQPQTSKQLRVLYDAGLVSVTIEANRRRYALNLQALAPIDIWRSRLEAETARLDRLEEFLQQSKREGKS</sequence>
<evidence type="ECO:0000259" key="4">
    <source>
        <dbReference type="PROSITE" id="PS50987"/>
    </source>
</evidence>
<dbReference type="SUPFAM" id="SSF46785">
    <property type="entry name" value="Winged helix' DNA-binding domain"/>
    <property type="match status" value="1"/>
</dbReference>
<dbReference type="SMART" id="SM00418">
    <property type="entry name" value="HTH_ARSR"/>
    <property type="match status" value="1"/>
</dbReference>
<dbReference type="Proteomes" id="UP001230807">
    <property type="component" value="Unassembled WGS sequence"/>
</dbReference>
<dbReference type="PROSITE" id="PS50987">
    <property type="entry name" value="HTH_ARSR_2"/>
    <property type="match status" value="1"/>
</dbReference>
<dbReference type="PANTHER" id="PTHR33154">
    <property type="entry name" value="TRANSCRIPTIONAL REGULATOR, ARSR FAMILY"/>
    <property type="match status" value="1"/>
</dbReference>
<dbReference type="PANTHER" id="PTHR33154:SF33">
    <property type="entry name" value="TRANSCRIPTIONAL REPRESSOR SDPR"/>
    <property type="match status" value="1"/>
</dbReference>
<name>A0ABT7MRU0_9BACL</name>
<dbReference type="RefSeq" id="WP_214719202.1">
    <property type="nucleotide sequence ID" value="NZ_CP183077.1"/>
</dbReference>
<evidence type="ECO:0000313" key="5">
    <source>
        <dbReference type="EMBL" id="MDL5377933.1"/>
    </source>
</evidence>
<dbReference type="InterPro" id="IPR001845">
    <property type="entry name" value="HTH_ArsR_DNA-bd_dom"/>
</dbReference>
<dbReference type="InterPro" id="IPR036390">
    <property type="entry name" value="WH_DNA-bd_sf"/>
</dbReference>
<protein>
    <submittedName>
        <fullName evidence="5">Metalloregulator ArsR/SmtB family transcription factor</fullName>
    </submittedName>
</protein>
<gene>
    <name evidence="5" type="ORF">QR695_13070</name>
</gene>
<reference evidence="5 6" key="1">
    <citation type="submission" date="2023-06" db="EMBL/GenBank/DDBJ databases">
        <title>Influencing factors and mechanism of Cr(VI) reduction by facultative anaerobic Exiguobacterium sp. PY14.</title>
        <authorList>
            <person name="Zou L."/>
        </authorList>
    </citation>
    <scope>NUCLEOTIDE SEQUENCE [LARGE SCALE GENOMIC DNA]</scope>
    <source>
        <strain evidence="5 6">PY14</strain>
    </source>
</reference>
<evidence type="ECO:0000256" key="1">
    <source>
        <dbReference type="ARBA" id="ARBA00023015"/>
    </source>
</evidence>
<comment type="caution">
    <text evidence="5">The sequence shown here is derived from an EMBL/GenBank/DDBJ whole genome shotgun (WGS) entry which is preliminary data.</text>
</comment>
<dbReference type="Gene3D" id="1.10.10.10">
    <property type="entry name" value="Winged helix-like DNA-binding domain superfamily/Winged helix DNA-binding domain"/>
    <property type="match status" value="1"/>
</dbReference>
<dbReference type="InterPro" id="IPR036388">
    <property type="entry name" value="WH-like_DNA-bd_sf"/>
</dbReference>
<dbReference type="Pfam" id="PF12840">
    <property type="entry name" value="HTH_20"/>
    <property type="match status" value="1"/>
</dbReference>
<dbReference type="InterPro" id="IPR051081">
    <property type="entry name" value="HTH_MetalResp_TranReg"/>
</dbReference>
<keyword evidence="3" id="KW-0804">Transcription</keyword>
<dbReference type="NCBIfam" id="NF033788">
    <property type="entry name" value="HTH_metalloreg"/>
    <property type="match status" value="1"/>
</dbReference>
<feature type="domain" description="HTH arsR-type" evidence="4">
    <location>
        <begin position="1"/>
        <end position="91"/>
    </location>
</feature>
<dbReference type="PRINTS" id="PR00778">
    <property type="entry name" value="HTHARSR"/>
</dbReference>
<keyword evidence="1" id="KW-0805">Transcription regulation</keyword>
<keyword evidence="6" id="KW-1185">Reference proteome</keyword>
<evidence type="ECO:0000313" key="6">
    <source>
        <dbReference type="Proteomes" id="UP001230807"/>
    </source>
</evidence>
<keyword evidence="2" id="KW-0238">DNA-binding</keyword>
<evidence type="ECO:0000256" key="3">
    <source>
        <dbReference type="ARBA" id="ARBA00023163"/>
    </source>
</evidence>
<accession>A0ABT7MRU0</accession>
<proteinExistence type="predicted"/>